<accession>A0A511QNX5</accession>
<proteinExistence type="inferred from homology"/>
<keyword evidence="2" id="KW-0472">Membrane</keyword>
<dbReference type="Proteomes" id="UP000321113">
    <property type="component" value="Unassembled WGS sequence"/>
</dbReference>
<gene>
    <name evidence="4" type="ORF">VSU01S_12830</name>
</gene>
<feature type="transmembrane region" description="Helical" evidence="2">
    <location>
        <begin position="6"/>
        <end position="24"/>
    </location>
</feature>
<comment type="caution">
    <text evidence="4">The sequence shown here is derived from an EMBL/GenBank/DDBJ whole genome shotgun (WGS) entry which is preliminary data.</text>
</comment>
<protein>
    <submittedName>
        <fullName evidence="4">Multidrug resistance protein A</fullName>
    </submittedName>
</protein>
<evidence type="ECO:0000259" key="3">
    <source>
        <dbReference type="Pfam" id="PF25917"/>
    </source>
</evidence>
<dbReference type="Gene3D" id="2.40.50.100">
    <property type="match status" value="1"/>
</dbReference>
<keyword evidence="2" id="KW-0812">Transmembrane</keyword>
<sequence>MLEGLAVWAIFIYLLRLIGIPWTAPFKGFAYGGGTIWLLFVWVGLITWAPMDLSGGSVVQAPHIQLRPGSTQVTGEITKLHIKPNQTIEKGQLIYELDPARYEVAVAQTEAQFKVAQASYESSQQDVKIAMTNYKSSLEDVVIIENQITATKQNLQLKQRTFKRFLDQNAKVSNSVTELNLDQKKTEIDILLSEIEILKSQHDKAVITTQKNKNQIGKSNLIVESKLADLSNKQQALKQAVWNLDQTKVHAPTNGYVTNFMAREGQFVGAVPRLSMYSEEKFVLMRINHQAFRNVKVGQQAEFASAIYPGKVFSATVEGIVEATGESQGSLLAKETNVRATTGKNVMNKHHFVRLKIHEPEGYDIPVGAVGLAWVNAEKPIPFLNFLNVIRGIIIRMKTQIYYLYSM</sequence>
<evidence type="ECO:0000256" key="2">
    <source>
        <dbReference type="SAM" id="Phobius"/>
    </source>
</evidence>
<keyword evidence="5" id="KW-1185">Reference proteome</keyword>
<organism evidence="4 5">
    <name type="scientific">Vibrio superstes NBRC 103154</name>
    <dbReference type="NCBI Taxonomy" id="1219062"/>
    <lineage>
        <taxon>Bacteria</taxon>
        <taxon>Pseudomonadati</taxon>
        <taxon>Pseudomonadota</taxon>
        <taxon>Gammaproteobacteria</taxon>
        <taxon>Vibrionales</taxon>
        <taxon>Vibrionaceae</taxon>
        <taxon>Vibrio</taxon>
    </lineage>
</organism>
<evidence type="ECO:0000313" key="4">
    <source>
        <dbReference type="EMBL" id="GEM79038.1"/>
    </source>
</evidence>
<reference evidence="4 5" key="1">
    <citation type="submission" date="2019-07" db="EMBL/GenBank/DDBJ databases">
        <title>Whole genome shotgun sequence of Vibrio superstes NBRC 103154.</title>
        <authorList>
            <person name="Hosoyama A."/>
            <person name="Uohara A."/>
            <person name="Ohji S."/>
            <person name="Ichikawa N."/>
        </authorList>
    </citation>
    <scope>NUCLEOTIDE SEQUENCE [LARGE SCALE GENOMIC DNA]</scope>
    <source>
        <strain evidence="4 5">NBRC 103154</strain>
    </source>
</reference>
<comment type="similarity">
    <text evidence="1">Belongs to the membrane fusion protein (MFP) (TC 8.A.1) family.</text>
</comment>
<name>A0A511QNX5_9VIBR</name>
<dbReference type="RefSeq" id="WP_119008532.1">
    <property type="nucleotide sequence ID" value="NZ_BJXK01000004.1"/>
</dbReference>
<dbReference type="Pfam" id="PF25917">
    <property type="entry name" value="BSH_RND"/>
    <property type="match status" value="1"/>
</dbReference>
<keyword evidence="2" id="KW-1133">Transmembrane helix</keyword>
<dbReference type="PANTHER" id="PTHR30386">
    <property type="entry name" value="MEMBRANE FUSION SUBUNIT OF EMRAB-TOLC MULTIDRUG EFFLUX PUMP"/>
    <property type="match status" value="1"/>
</dbReference>
<evidence type="ECO:0000313" key="5">
    <source>
        <dbReference type="Proteomes" id="UP000321113"/>
    </source>
</evidence>
<dbReference type="EMBL" id="BJXK01000004">
    <property type="protein sequence ID" value="GEM79038.1"/>
    <property type="molecule type" value="Genomic_DNA"/>
</dbReference>
<dbReference type="InterPro" id="IPR058625">
    <property type="entry name" value="MdtA-like_BSH"/>
</dbReference>
<dbReference type="OrthoDB" id="107989at2"/>
<dbReference type="Gene3D" id="1.10.287.470">
    <property type="entry name" value="Helix hairpin bin"/>
    <property type="match status" value="1"/>
</dbReference>
<feature type="domain" description="Multidrug resistance protein MdtA-like barrel-sandwich hybrid" evidence="3">
    <location>
        <begin position="71"/>
        <end position="270"/>
    </location>
</feature>
<dbReference type="SUPFAM" id="SSF111369">
    <property type="entry name" value="HlyD-like secretion proteins"/>
    <property type="match status" value="2"/>
</dbReference>
<dbReference type="InterPro" id="IPR050739">
    <property type="entry name" value="MFP"/>
</dbReference>
<feature type="transmembrane region" description="Helical" evidence="2">
    <location>
        <begin position="31"/>
        <end position="51"/>
    </location>
</feature>
<evidence type="ECO:0000256" key="1">
    <source>
        <dbReference type="ARBA" id="ARBA00009477"/>
    </source>
</evidence>
<dbReference type="Gene3D" id="2.40.30.170">
    <property type="match status" value="1"/>
</dbReference>
<dbReference type="AlphaFoldDB" id="A0A511QNX5"/>